<reference evidence="2" key="1">
    <citation type="journal article" date="2013" name="Stand. Genomic Sci.">
        <title>Complete genome sequence of Desulfocapsa sulfexigens, a marine deltaproteobacterium specialized in disproportionating inorganic sulfur compounds.</title>
        <authorList>
            <person name="Finster K.W."/>
            <person name="Kjeldsen K.U."/>
            <person name="Kube M."/>
            <person name="Reinhardt R."/>
            <person name="Mussmann M."/>
            <person name="Amann R."/>
            <person name="Schreiber L."/>
        </authorList>
    </citation>
    <scope>NUCLEOTIDE SEQUENCE [LARGE SCALE GENOMIC DNA]</scope>
    <source>
        <strain evidence="2">DSM 10523 / SB164P1</strain>
    </source>
</reference>
<dbReference type="Proteomes" id="UP000011721">
    <property type="component" value="Chromosome"/>
</dbReference>
<evidence type="ECO:0000313" key="1">
    <source>
        <dbReference type="EMBL" id="AGF77625.1"/>
    </source>
</evidence>
<evidence type="ECO:0000313" key="2">
    <source>
        <dbReference type="Proteomes" id="UP000011721"/>
    </source>
</evidence>
<dbReference type="OrthoDB" id="7473960at2"/>
<organism evidence="1 2">
    <name type="scientific">Desulfocapsa sulfexigens (strain DSM 10523 / SB164P1)</name>
    <dbReference type="NCBI Taxonomy" id="1167006"/>
    <lineage>
        <taxon>Bacteria</taxon>
        <taxon>Pseudomonadati</taxon>
        <taxon>Thermodesulfobacteriota</taxon>
        <taxon>Desulfobulbia</taxon>
        <taxon>Desulfobulbales</taxon>
        <taxon>Desulfocapsaceae</taxon>
        <taxon>Desulfocapsa</taxon>
    </lineage>
</organism>
<keyword evidence="2" id="KW-1185">Reference proteome</keyword>
<dbReference type="RefSeq" id="WP_015403321.1">
    <property type="nucleotide sequence ID" value="NC_020304.1"/>
</dbReference>
<proteinExistence type="predicted"/>
<name>M1PCZ3_DESSD</name>
<dbReference type="KEGG" id="dsf:UWK_01053"/>
<sequence>MTDETSKLDAIKASIEELRDEIRLEAHLGKAEAVQELEKLDKKWKAFLEQCKPVVDEAGKTAENAGAALSLVADELKSGYERIRKLF</sequence>
<dbReference type="AlphaFoldDB" id="M1PCZ3"/>
<accession>M1PCZ3</accession>
<gene>
    <name evidence="1" type="ordered locus">UWK_01053</name>
</gene>
<dbReference type="EMBL" id="CP003985">
    <property type="protein sequence ID" value="AGF77625.1"/>
    <property type="molecule type" value="Genomic_DNA"/>
</dbReference>
<dbReference type="STRING" id="1167006.UWK_01053"/>
<dbReference type="HOGENOM" id="CLU_183677_0_0_7"/>
<protein>
    <submittedName>
        <fullName evidence="1">Uncharacterized protein</fullName>
    </submittedName>
</protein>